<dbReference type="Pfam" id="PF23670">
    <property type="entry name" value="PIGBOS1"/>
    <property type="match status" value="1"/>
</dbReference>
<sequence length="74" mass="7554">MSRNFITAAVTIGVGVFTGYYAFQPALQELAVQRAHGIQPGTSSGASAPKPNDNSSTGNAAASTPQSSEPEKSK</sequence>
<feature type="transmembrane region" description="Helical" evidence="2">
    <location>
        <begin position="6"/>
        <end position="23"/>
    </location>
</feature>
<name>A0A9W9K698_9EURO</name>
<dbReference type="InterPro" id="IPR057394">
    <property type="entry name" value="PIGBOS1"/>
</dbReference>
<reference evidence="3" key="2">
    <citation type="journal article" date="2023" name="IMA Fungus">
        <title>Comparative genomic study of the Penicillium genus elucidates a diverse pangenome and 15 lateral gene transfer events.</title>
        <authorList>
            <person name="Petersen C."/>
            <person name="Sorensen T."/>
            <person name="Nielsen M.R."/>
            <person name="Sondergaard T.E."/>
            <person name="Sorensen J.L."/>
            <person name="Fitzpatrick D.A."/>
            <person name="Frisvad J.C."/>
            <person name="Nielsen K.L."/>
        </authorList>
    </citation>
    <scope>NUCLEOTIDE SEQUENCE</scope>
    <source>
        <strain evidence="3">IBT 30069</strain>
    </source>
</reference>
<dbReference type="OrthoDB" id="4093673at2759"/>
<dbReference type="AlphaFoldDB" id="A0A9W9K698"/>
<proteinExistence type="predicted"/>
<evidence type="ECO:0000256" key="1">
    <source>
        <dbReference type="SAM" id="MobiDB-lite"/>
    </source>
</evidence>
<organism evidence="3 4">
    <name type="scientific">Penicillium angulare</name>
    <dbReference type="NCBI Taxonomy" id="116970"/>
    <lineage>
        <taxon>Eukaryota</taxon>
        <taxon>Fungi</taxon>
        <taxon>Dikarya</taxon>
        <taxon>Ascomycota</taxon>
        <taxon>Pezizomycotina</taxon>
        <taxon>Eurotiomycetes</taxon>
        <taxon>Eurotiomycetidae</taxon>
        <taxon>Eurotiales</taxon>
        <taxon>Aspergillaceae</taxon>
        <taxon>Penicillium</taxon>
    </lineage>
</organism>
<feature type="region of interest" description="Disordered" evidence="1">
    <location>
        <begin position="37"/>
        <end position="74"/>
    </location>
</feature>
<feature type="compositionally biased region" description="Polar residues" evidence="1">
    <location>
        <begin position="40"/>
        <end position="68"/>
    </location>
</feature>
<dbReference type="Proteomes" id="UP001149165">
    <property type="component" value="Unassembled WGS sequence"/>
</dbReference>
<keyword evidence="2" id="KW-0472">Membrane</keyword>
<reference evidence="3" key="1">
    <citation type="submission" date="2022-11" db="EMBL/GenBank/DDBJ databases">
        <authorList>
            <person name="Petersen C."/>
        </authorList>
    </citation>
    <scope>NUCLEOTIDE SEQUENCE</scope>
    <source>
        <strain evidence="3">IBT 30069</strain>
    </source>
</reference>
<evidence type="ECO:0000256" key="2">
    <source>
        <dbReference type="SAM" id="Phobius"/>
    </source>
</evidence>
<evidence type="ECO:0000313" key="3">
    <source>
        <dbReference type="EMBL" id="KAJ5093707.1"/>
    </source>
</evidence>
<keyword evidence="4" id="KW-1185">Reference proteome</keyword>
<keyword evidence="2" id="KW-0812">Transmembrane</keyword>
<dbReference type="EMBL" id="JAPQKH010000006">
    <property type="protein sequence ID" value="KAJ5093707.1"/>
    <property type="molecule type" value="Genomic_DNA"/>
</dbReference>
<accession>A0A9W9K698</accession>
<gene>
    <name evidence="3" type="ORF">N7456_009568</name>
</gene>
<protein>
    <submittedName>
        <fullName evidence="3">Uncharacterized protein</fullName>
    </submittedName>
</protein>
<comment type="caution">
    <text evidence="3">The sequence shown here is derived from an EMBL/GenBank/DDBJ whole genome shotgun (WGS) entry which is preliminary data.</text>
</comment>
<evidence type="ECO:0000313" key="4">
    <source>
        <dbReference type="Proteomes" id="UP001149165"/>
    </source>
</evidence>
<keyword evidence="2" id="KW-1133">Transmembrane helix</keyword>